<evidence type="ECO:0000313" key="2">
    <source>
        <dbReference type="EMBL" id="MFL7901271.1"/>
    </source>
</evidence>
<reference evidence="3 4" key="1">
    <citation type="submission" date="2018-01" db="EMBL/GenBank/DDBJ databases">
        <title>Whole genome sequence of Azospirillum brasilense REC3 isolated from strawberry roots.</title>
        <authorList>
            <person name="Fontana C.A."/>
            <person name="Salazar S.M."/>
            <person name="Bassi D."/>
            <person name="Puglisi E."/>
            <person name="Lovaisa N.C."/>
            <person name="Toffoli L.M."/>
            <person name="Pedraza R."/>
            <person name="Cocconcelli P.S."/>
        </authorList>
    </citation>
    <scope>NUCLEOTIDE SEQUENCE [LARGE SCALE GENOMIC DNA]</scope>
    <source>
        <strain evidence="3 4">REC3</strain>
        <plasmid evidence="3">p1unnanmed</plasmid>
    </source>
</reference>
<comment type="caution">
    <text evidence="3">The sequence shown here is derived from an EMBL/GenBank/DDBJ whole genome shotgun (WGS) entry which is preliminary data.</text>
</comment>
<dbReference type="OrthoDB" id="7307456at2"/>
<dbReference type="AlphaFoldDB" id="A0A2K1G6E7"/>
<accession>A0A2K1G6E7</accession>
<sequence>MTPASTTTERSPSGLFRMSAWEGEMERSYPQLPRWYWNEAERRKQYARWVEAEAESLALRLAGLLRPDTPADSAGPARLLVESLARDAEWARSLEDRLLRNAA</sequence>
<name>A0A2K1G6E7_9PROT</name>
<dbReference type="Proteomes" id="UP000325333">
    <property type="component" value="Unassembled WGS sequence"/>
</dbReference>
<dbReference type="Proteomes" id="UP001628281">
    <property type="component" value="Unassembled WGS sequence"/>
</dbReference>
<dbReference type="EMBL" id="POWG01000002">
    <property type="protein sequence ID" value="PNR00365.1"/>
    <property type="molecule type" value="Genomic_DNA"/>
</dbReference>
<dbReference type="Proteomes" id="UP000236268">
    <property type="component" value="Unassembled WGS sequence"/>
</dbReference>
<evidence type="ECO:0000313" key="5">
    <source>
        <dbReference type="Proteomes" id="UP000325333"/>
    </source>
</evidence>
<gene>
    <name evidence="2" type="ORF">ACJ41P_09075</name>
    <name evidence="3" type="ORF">C1S70_02885</name>
    <name evidence="1" type="ORF">FH063_006067</name>
</gene>
<dbReference type="EMBL" id="JBJLSN010000009">
    <property type="protein sequence ID" value="MFL7901271.1"/>
    <property type="molecule type" value="Genomic_DNA"/>
</dbReference>
<dbReference type="EMBL" id="VEWN01000008">
    <property type="protein sequence ID" value="KAA1054791.1"/>
    <property type="molecule type" value="Genomic_DNA"/>
</dbReference>
<reference evidence="2 6" key="3">
    <citation type="submission" date="2024-11" db="EMBL/GenBank/DDBJ databases">
        <title>Draft genome sequences of two bacteria associated to sugarcane roots in Colombia.</title>
        <authorList>
            <person name="Pardo-Diaz S."/>
            <person name="Masmela-Mendoza J."/>
            <person name="Delgadillo-Duran P."/>
            <person name="Bautista E.J."/>
            <person name="Rojas-Tapias D.F."/>
        </authorList>
    </citation>
    <scope>NUCLEOTIDE SEQUENCE [LARGE SCALE GENOMIC DNA]</scope>
    <source>
        <strain evidence="2 6">Ap18</strain>
    </source>
</reference>
<geneLocation type="plasmid" evidence="3">
    <name>p1unnanmed</name>
</geneLocation>
<evidence type="ECO:0000313" key="6">
    <source>
        <dbReference type="Proteomes" id="UP001628281"/>
    </source>
</evidence>
<keyword evidence="6" id="KW-1185">Reference proteome</keyword>
<organism evidence="3 4">
    <name type="scientific">Azospirillum argentinense</name>
    <dbReference type="NCBI Taxonomy" id="2970906"/>
    <lineage>
        <taxon>Bacteria</taxon>
        <taxon>Pseudomonadati</taxon>
        <taxon>Pseudomonadota</taxon>
        <taxon>Alphaproteobacteria</taxon>
        <taxon>Rhodospirillales</taxon>
        <taxon>Azospirillaceae</taxon>
        <taxon>Azospirillum</taxon>
    </lineage>
</organism>
<evidence type="ECO:0000313" key="3">
    <source>
        <dbReference type="EMBL" id="PNR00365.1"/>
    </source>
</evidence>
<evidence type="ECO:0000313" key="1">
    <source>
        <dbReference type="EMBL" id="KAA1054791.1"/>
    </source>
</evidence>
<dbReference type="RefSeq" id="WP_035676060.1">
    <property type="nucleotide sequence ID" value="NZ_CP007794.1"/>
</dbReference>
<evidence type="ECO:0000313" key="4">
    <source>
        <dbReference type="Proteomes" id="UP000236268"/>
    </source>
</evidence>
<proteinExistence type="predicted"/>
<reference evidence="1 5" key="2">
    <citation type="submission" date="2019-07" db="EMBL/GenBank/DDBJ databases">
        <title>Genome sequencing of the stress-tolerant strain Azospirillum brasilense Az19.</title>
        <authorList>
            <person name="Maroniche G.A."/>
            <person name="Garcia J.E."/>
            <person name="Pagnussat L."/>
            <person name="Amenta M."/>
            <person name="Creus C.M."/>
        </authorList>
    </citation>
    <scope>NUCLEOTIDE SEQUENCE [LARGE SCALE GENOMIC DNA]</scope>
    <source>
        <strain evidence="1 5">Az19</strain>
    </source>
</reference>
<keyword evidence="3" id="KW-0614">Plasmid</keyword>
<protein>
    <submittedName>
        <fullName evidence="3">Uncharacterized protein</fullName>
    </submittedName>
</protein>
<dbReference type="GeneID" id="56453368"/>